<organism evidence="1 2">
    <name type="scientific">Kitasatospora kazusensis</name>
    <dbReference type="NCBI Taxonomy" id="407974"/>
    <lineage>
        <taxon>Bacteria</taxon>
        <taxon>Bacillati</taxon>
        <taxon>Actinomycetota</taxon>
        <taxon>Actinomycetes</taxon>
        <taxon>Kitasatosporales</taxon>
        <taxon>Streptomycetaceae</taxon>
        <taxon>Kitasatospora</taxon>
    </lineage>
</organism>
<dbReference type="Pfam" id="PF01042">
    <property type="entry name" value="Ribonuc_L-PSP"/>
    <property type="match status" value="1"/>
</dbReference>
<accession>A0ABN2ZW16</accession>
<proteinExistence type="predicted"/>
<dbReference type="PANTHER" id="PTHR43857:SF1">
    <property type="entry name" value="YJGH FAMILY PROTEIN"/>
    <property type="match status" value="1"/>
</dbReference>
<dbReference type="EMBL" id="BAAANT010000023">
    <property type="protein sequence ID" value="GAA2148250.1"/>
    <property type="molecule type" value="Genomic_DNA"/>
</dbReference>
<sequence length="163" mass="17624">MTETPAGTPNPRTHWVSGTSPWEDEFGFARAVTAGDFVYVAGTTAWDDGMVQHEGDPYNQALAAFGVTFKALAQYGLSAADVIRTRMYLTHVRDCDEVGRAHKKLFDATRPVATMVVVEGLIDSRMMVEVEVEAHRPGLAASLAEPLARPLAQPVAQPLEGTP</sequence>
<dbReference type="InterPro" id="IPR035959">
    <property type="entry name" value="RutC-like_sf"/>
</dbReference>
<dbReference type="RefSeq" id="WP_344466927.1">
    <property type="nucleotide sequence ID" value="NZ_BAAANT010000023.1"/>
</dbReference>
<reference evidence="1 2" key="1">
    <citation type="journal article" date="2019" name="Int. J. Syst. Evol. Microbiol.">
        <title>The Global Catalogue of Microorganisms (GCM) 10K type strain sequencing project: providing services to taxonomists for standard genome sequencing and annotation.</title>
        <authorList>
            <consortium name="The Broad Institute Genomics Platform"/>
            <consortium name="The Broad Institute Genome Sequencing Center for Infectious Disease"/>
            <person name="Wu L."/>
            <person name="Ma J."/>
        </authorList>
    </citation>
    <scope>NUCLEOTIDE SEQUENCE [LARGE SCALE GENOMIC DNA]</scope>
    <source>
        <strain evidence="1 2">JCM 14560</strain>
    </source>
</reference>
<evidence type="ECO:0000313" key="2">
    <source>
        <dbReference type="Proteomes" id="UP001422759"/>
    </source>
</evidence>
<evidence type="ECO:0000313" key="1">
    <source>
        <dbReference type="EMBL" id="GAA2148250.1"/>
    </source>
</evidence>
<dbReference type="SUPFAM" id="SSF55298">
    <property type="entry name" value="YjgF-like"/>
    <property type="match status" value="1"/>
</dbReference>
<evidence type="ECO:0008006" key="3">
    <source>
        <dbReference type="Google" id="ProtNLM"/>
    </source>
</evidence>
<dbReference type="Proteomes" id="UP001422759">
    <property type="component" value="Unassembled WGS sequence"/>
</dbReference>
<dbReference type="PANTHER" id="PTHR43857">
    <property type="entry name" value="BLR7761 PROTEIN"/>
    <property type="match status" value="1"/>
</dbReference>
<comment type="caution">
    <text evidence="1">The sequence shown here is derived from an EMBL/GenBank/DDBJ whole genome shotgun (WGS) entry which is preliminary data.</text>
</comment>
<gene>
    <name evidence="1" type="ORF">GCM10009760_40020</name>
</gene>
<dbReference type="InterPro" id="IPR006175">
    <property type="entry name" value="YjgF/YER057c/UK114"/>
</dbReference>
<protein>
    <recommendedName>
        <fullName evidence="3">Enamine deaminase RidA (YjgF/YER057c/UK114 family)</fullName>
    </recommendedName>
</protein>
<name>A0ABN2ZW16_9ACTN</name>
<dbReference type="CDD" id="cd06154">
    <property type="entry name" value="YjgF_YER057c_UK114_like_6"/>
    <property type="match status" value="1"/>
</dbReference>
<keyword evidence="2" id="KW-1185">Reference proteome</keyword>
<dbReference type="Gene3D" id="3.30.1330.40">
    <property type="entry name" value="RutC-like"/>
    <property type="match status" value="1"/>
</dbReference>